<dbReference type="InterPro" id="IPR010357">
    <property type="entry name" value="TXNDC17_dom"/>
</dbReference>
<accession>A0A0P1B9R5</accession>
<dbReference type="EMBL" id="CCYA01000181">
    <property type="protein sequence ID" value="CEH12721.1"/>
    <property type="molecule type" value="Genomic_DNA"/>
</dbReference>
<feature type="domain" description="Thioredoxin" evidence="2">
    <location>
        <begin position="9"/>
        <end position="105"/>
    </location>
</feature>
<proteinExistence type="inferred from homology"/>
<dbReference type="AlphaFoldDB" id="A0A0P1B9R5"/>
<dbReference type="InterPro" id="IPR045108">
    <property type="entry name" value="TXNDC17-like"/>
</dbReference>
<dbReference type="InterPro" id="IPR036249">
    <property type="entry name" value="Thioredoxin-like_sf"/>
</dbReference>
<dbReference type="GO" id="GO:0005829">
    <property type="term" value="C:cytosol"/>
    <property type="evidence" value="ECO:0007669"/>
    <property type="project" value="TreeGrafter"/>
</dbReference>
<protein>
    <submittedName>
        <fullName evidence="3">Uncharacterized conserved protein</fullName>
    </submittedName>
</protein>
<reference evidence="3 4" key="1">
    <citation type="submission" date="2014-09" db="EMBL/GenBank/DDBJ databases">
        <authorList>
            <person name="Magalhaes I.L.F."/>
            <person name="Oliveira U."/>
            <person name="Santos F.R."/>
            <person name="Vidigal T.H.D.A."/>
            <person name="Brescovit A.D."/>
            <person name="Santos A.J."/>
        </authorList>
    </citation>
    <scope>NUCLEOTIDE SEQUENCE [LARGE SCALE GENOMIC DNA]</scope>
</reference>
<dbReference type="SUPFAM" id="SSF52833">
    <property type="entry name" value="Thioredoxin-like"/>
    <property type="match status" value="1"/>
</dbReference>
<dbReference type="GO" id="GO:0047134">
    <property type="term" value="F:protein-disulfide reductase [NAD(P)H] activity"/>
    <property type="evidence" value="ECO:0007669"/>
    <property type="project" value="InterPro"/>
</dbReference>
<dbReference type="Proteomes" id="UP000054845">
    <property type="component" value="Unassembled WGS sequence"/>
</dbReference>
<dbReference type="Pfam" id="PF06110">
    <property type="entry name" value="TXD17-like_Trx"/>
    <property type="match status" value="1"/>
</dbReference>
<sequence length="107" mass="12138">MPLHSSNSPLYLIFFASGSPSWCPDCRSSLPLLQSIFSSSSSSSSPQAFLLTVDRQEWKDEENLHVFRSRWNVQCVPCILRLENGKEVARLDDEGCNSEEKLRKFVA</sequence>
<dbReference type="STRING" id="401625.A0A0P1B9R5"/>
<dbReference type="CDD" id="cd02947">
    <property type="entry name" value="TRX_family"/>
    <property type="match status" value="1"/>
</dbReference>
<dbReference type="OrthoDB" id="78947at2759"/>
<keyword evidence="4" id="KW-1185">Reference proteome</keyword>
<evidence type="ECO:0000259" key="2">
    <source>
        <dbReference type="Pfam" id="PF06110"/>
    </source>
</evidence>
<evidence type="ECO:0000256" key="1">
    <source>
        <dbReference type="ARBA" id="ARBA00008987"/>
    </source>
</evidence>
<dbReference type="Gene3D" id="3.40.30.10">
    <property type="entry name" value="Glutaredoxin"/>
    <property type="match status" value="1"/>
</dbReference>
<dbReference type="PANTHER" id="PTHR12452">
    <property type="entry name" value="42-9-9 PROTEIN-RELATED"/>
    <property type="match status" value="1"/>
</dbReference>
<dbReference type="PANTHER" id="PTHR12452:SF0">
    <property type="entry name" value="THIOREDOXIN DOMAIN-CONTAINING PROTEIN 17"/>
    <property type="match status" value="1"/>
</dbReference>
<comment type="similarity">
    <text evidence="1">Belongs to the thioredoxin family.</text>
</comment>
<organism evidence="3 4">
    <name type="scientific">Ceraceosorus bombacis</name>
    <dbReference type="NCBI Taxonomy" id="401625"/>
    <lineage>
        <taxon>Eukaryota</taxon>
        <taxon>Fungi</taxon>
        <taxon>Dikarya</taxon>
        <taxon>Basidiomycota</taxon>
        <taxon>Ustilaginomycotina</taxon>
        <taxon>Exobasidiomycetes</taxon>
        <taxon>Ceraceosorales</taxon>
        <taxon>Ceraceosoraceae</taxon>
        <taxon>Ceraceosorus</taxon>
    </lineage>
</organism>
<evidence type="ECO:0000313" key="3">
    <source>
        <dbReference type="EMBL" id="CEH12721.1"/>
    </source>
</evidence>
<evidence type="ECO:0000313" key="4">
    <source>
        <dbReference type="Proteomes" id="UP000054845"/>
    </source>
</evidence>
<name>A0A0P1B9R5_9BASI</name>